<dbReference type="FunFam" id="3.40.525.10:FF:000005">
    <property type="entry name" value="Tyrosine-protein phosphatase non-receptor type 9"/>
    <property type="match status" value="1"/>
</dbReference>
<gene>
    <name evidence="4" type="ORF">OSB1V03_LOCUS6476</name>
</gene>
<dbReference type="InterPro" id="IPR000242">
    <property type="entry name" value="PTP_cat"/>
</dbReference>
<accession>A0A7R9KMS6</accession>
<dbReference type="CDD" id="cd00170">
    <property type="entry name" value="SEC14"/>
    <property type="match status" value="1"/>
</dbReference>
<dbReference type="PANTHER" id="PTHR10174">
    <property type="entry name" value="ALPHA-TOCOPHEROL TRANSFER PROTEIN-RELATED"/>
    <property type="match status" value="1"/>
</dbReference>
<evidence type="ECO:0008006" key="6">
    <source>
        <dbReference type="Google" id="ProtNLM"/>
    </source>
</evidence>
<dbReference type="GO" id="GO:0016020">
    <property type="term" value="C:membrane"/>
    <property type="evidence" value="ECO:0007669"/>
    <property type="project" value="TreeGrafter"/>
</dbReference>
<dbReference type="InterPro" id="IPR036865">
    <property type="entry name" value="CRAL-TRIO_dom_sf"/>
</dbReference>
<name>A0A7R9KMS6_9ACAR</name>
<dbReference type="OrthoDB" id="10051650at2759"/>
<dbReference type="SMART" id="SM00516">
    <property type="entry name" value="SEC14"/>
    <property type="match status" value="1"/>
</dbReference>
<protein>
    <recommendedName>
        <fullName evidence="6">CRAL-TRIO domain-containing protein</fullName>
    </recommendedName>
</protein>
<proteinExistence type="predicted"/>
<dbReference type="GO" id="GO:1902936">
    <property type="term" value="F:phosphatidylinositol bisphosphate binding"/>
    <property type="evidence" value="ECO:0007669"/>
    <property type="project" value="TreeGrafter"/>
</dbReference>
<dbReference type="EMBL" id="OC858100">
    <property type="protein sequence ID" value="CAD7626043.1"/>
    <property type="molecule type" value="Genomic_DNA"/>
</dbReference>
<dbReference type="Gene3D" id="1.10.8.20">
    <property type="entry name" value="N-terminal domain of phosphatidylinositol transfer protein sec14p"/>
    <property type="match status" value="1"/>
</dbReference>
<dbReference type="Gene3D" id="3.90.190.10">
    <property type="entry name" value="Protein tyrosine phosphatase superfamily"/>
    <property type="match status" value="1"/>
</dbReference>
<feature type="region of interest" description="Disordered" evidence="1">
    <location>
        <begin position="345"/>
        <end position="371"/>
    </location>
</feature>
<evidence type="ECO:0000313" key="5">
    <source>
        <dbReference type="Proteomes" id="UP000759131"/>
    </source>
</evidence>
<dbReference type="PRINTS" id="PR00180">
    <property type="entry name" value="CRETINALDHBP"/>
</dbReference>
<dbReference type="SMART" id="SM01100">
    <property type="entry name" value="CRAL_TRIO_N"/>
    <property type="match status" value="1"/>
</dbReference>
<dbReference type="PANTHER" id="PTHR10174:SF208">
    <property type="entry name" value="CRAL-TRIO DOMAIN-CONTAINING PROTEIN DDB_G0278031"/>
    <property type="match status" value="1"/>
</dbReference>
<feature type="domain" description="CRAL-TRIO" evidence="3">
    <location>
        <begin position="74"/>
        <end position="233"/>
    </location>
</feature>
<dbReference type="AlphaFoldDB" id="A0A7R9KMS6"/>
<dbReference type="InterPro" id="IPR011074">
    <property type="entry name" value="CRAL/TRIO_N_dom"/>
</dbReference>
<evidence type="ECO:0000259" key="3">
    <source>
        <dbReference type="PROSITE" id="PS50191"/>
    </source>
</evidence>
<dbReference type="InterPro" id="IPR001251">
    <property type="entry name" value="CRAL-TRIO_dom"/>
</dbReference>
<dbReference type="EMBL" id="CAJPIZ010003525">
    <property type="protein sequence ID" value="CAG2106473.1"/>
    <property type="molecule type" value="Genomic_DNA"/>
</dbReference>
<dbReference type="InterPro" id="IPR036273">
    <property type="entry name" value="CRAL/TRIO_N_dom_sf"/>
</dbReference>
<evidence type="ECO:0000313" key="4">
    <source>
        <dbReference type="EMBL" id="CAD7626043.1"/>
    </source>
</evidence>
<dbReference type="InterPro" id="IPR029021">
    <property type="entry name" value="Prot-tyrosine_phosphatase-like"/>
</dbReference>
<evidence type="ECO:0000259" key="2">
    <source>
        <dbReference type="PROSITE" id="PS50055"/>
    </source>
</evidence>
<dbReference type="SUPFAM" id="SSF52799">
    <property type="entry name" value="(Phosphotyrosine protein) phosphatases II"/>
    <property type="match status" value="1"/>
</dbReference>
<feature type="domain" description="Tyrosine-protein phosphatase" evidence="2">
    <location>
        <begin position="396"/>
        <end position="470"/>
    </location>
</feature>
<reference evidence="4" key="1">
    <citation type="submission" date="2020-11" db="EMBL/GenBank/DDBJ databases">
        <authorList>
            <person name="Tran Van P."/>
        </authorList>
    </citation>
    <scope>NUCLEOTIDE SEQUENCE</scope>
</reference>
<dbReference type="GO" id="GO:0004725">
    <property type="term" value="F:protein tyrosine phosphatase activity"/>
    <property type="evidence" value="ECO:0007669"/>
    <property type="project" value="InterPro"/>
</dbReference>
<keyword evidence="5" id="KW-1185">Reference proteome</keyword>
<dbReference type="Gene3D" id="3.40.525.10">
    <property type="entry name" value="CRAL-TRIO lipid binding domain"/>
    <property type="match status" value="1"/>
</dbReference>
<dbReference type="Pfam" id="PF00102">
    <property type="entry name" value="Y_phosphatase"/>
    <property type="match status" value="1"/>
</dbReference>
<dbReference type="SUPFAM" id="SSF52087">
    <property type="entry name" value="CRAL/TRIO domain"/>
    <property type="match status" value="1"/>
</dbReference>
<feature type="compositionally biased region" description="Polar residues" evidence="1">
    <location>
        <begin position="345"/>
        <end position="360"/>
    </location>
</feature>
<sequence length="476" mass="53290">MDPNLTPHEKEALNQFLEIVNEIRIQHNTSNMSTKTALKFLMARKFDVHRSLALYEAHEMTRYREGLATFEPNSQPLKAELETGKFTVLPVHDSIGAAIAMFSAGKHFPSETSHQTTLKGVVYQMDVALEDVATQRSGIVFIYNMIGSKYSNFDYELSQKILSLLKGAYPARLKKVLIVMAPIWFRAPFKILRLFVREKLRDRVFMVNVSQLGIHIPANALPRELGGQLEVNHMTWLSRCLQSQSSDINELCSLTSSKSFSLNTTGAQSDGAIIGNISKHFSEQTNNGFSDEDEPSSANSEKCLNIANNVDKNGSILLSTDSAHNSNSISKTAKCKPDVISVPTHNMGSDQNNSYQNGKSCETETTLDDEEEEDQNAGMSVEEFIQHLKDTGRRGLHDEYSAIKARGPDGTFEVSRLRVNQCKNRYTDVPCYDRTRVKLSLIDGDPNTDYLNGNYVNGYKQKNAFISTQGIAHCFY</sequence>
<dbReference type="Pfam" id="PF00650">
    <property type="entry name" value="CRAL_TRIO"/>
    <property type="match status" value="1"/>
</dbReference>
<dbReference type="PROSITE" id="PS50055">
    <property type="entry name" value="TYR_PHOSPHATASE_PTP"/>
    <property type="match status" value="1"/>
</dbReference>
<dbReference type="PROSITE" id="PS50191">
    <property type="entry name" value="CRAL_TRIO"/>
    <property type="match status" value="1"/>
</dbReference>
<dbReference type="SUPFAM" id="SSF46938">
    <property type="entry name" value="CRAL/TRIO N-terminal domain"/>
    <property type="match status" value="1"/>
</dbReference>
<organism evidence="4">
    <name type="scientific">Medioppia subpectinata</name>
    <dbReference type="NCBI Taxonomy" id="1979941"/>
    <lineage>
        <taxon>Eukaryota</taxon>
        <taxon>Metazoa</taxon>
        <taxon>Ecdysozoa</taxon>
        <taxon>Arthropoda</taxon>
        <taxon>Chelicerata</taxon>
        <taxon>Arachnida</taxon>
        <taxon>Acari</taxon>
        <taxon>Acariformes</taxon>
        <taxon>Sarcoptiformes</taxon>
        <taxon>Oribatida</taxon>
        <taxon>Brachypylina</taxon>
        <taxon>Oppioidea</taxon>
        <taxon>Oppiidae</taxon>
        <taxon>Medioppia</taxon>
    </lineage>
</organism>
<dbReference type="Proteomes" id="UP000759131">
    <property type="component" value="Unassembled WGS sequence"/>
</dbReference>
<evidence type="ECO:0000256" key="1">
    <source>
        <dbReference type="SAM" id="MobiDB-lite"/>
    </source>
</evidence>